<keyword evidence="1" id="KW-1133">Transmembrane helix</keyword>
<evidence type="ECO:0000313" key="2">
    <source>
        <dbReference type="EMBL" id="XBM02040.1"/>
    </source>
</evidence>
<feature type="transmembrane region" description="Helical" evidence="1">
    <location>
        <begin position="163"/>
        <end position="182"/>
    </location>
</feature>
<protein>
    <submittedName>
        <fullName evidence="2">Uncharacterized protein</fullName>
    </submittedName>
</protein>
<sequence length="229" mass="24932">MQRGKIIQYNNQSGEGVISVDGKQHDFTIKQWHSDVAPNVNRLVDVGLLNGVVSHICIVPDDVLVREKAAELTGKFGAMLSQSNADSANNGLVANLLAAIGKPALIAIAVYFISTLFLPAIETMGRGAALWDALTYLGSGWKFMLFVAWFSPAIPFFIPNKNAVWSLALPLFVILGVTWSVYSRFSGYNVPFFDLISRYMGLGLGYYLALASSAFLALCAFKKWAVQSA</sequence>
<feature type="transmembrane region" description="Helical" evidence="1">
    <location>
        <begin position="133"/>
        <end position="151"/>
    </location>
</feature>
<dbReference type="EMBL" id="CP157355">
    <property type="protein sequence ID" value="XBM02040.1"/>
    <property type="molecule type" value="Genomic_DNA"/>
</dbReference>
<accession>A0AAU7FEJ2</accession>
<name>A0AAU7FEJ2_9NEIS</name>
<organism evidence="2">
    <name type="scientific">Chitinibacter mangrovi</name>
    <dbReference type="NCBI Taxonomy" id="3153927"/>
    <lineage>
        <taxon>Bacteria</taxon>
        <taxon>Pseudomonadati</taxon>
        <taxon>Pseudomonadota</taxon>
        <taxon>Betaproteobacteria</taxon>
        <taxon>Neisseriales</taxon>
        <taxon>Chitinibacteraceae</taxon>
        <taxon>Chitinibacter</taxon>
    </lineage>
</organism>
<feature type="transmembrane region" description="Helical" evidence="1">
    <location>
        <begin position="202"/>
        <end position="221"/>
    </location>
</feature>
<proteinExistence type="predicted"/>
<keyword evidence="1" id="KW-0472">Membrane</keyword>
<keyword evidence="1" id="KW-0812">Transmembrane</keyword>
<reference evidence="2" key="1">
    <citation type="submission" date="2024-05" db="EMBL/GenBank/DDBJ databases">
        <authorList>
            <person name="Yang L."/>
            <person name="Pan L."/>
        </authorList>
    </citation>
    <scope>NUCLEOTIDE SEQUENCE</scope>
    <source>
        <strain evidence="2">FCG-7</strain>
    </source>
</reference>
<gene>
    <name evidence="2" type="ORF">ABHF33_07160</name>
</gene>
<evidence type="ECO:0000256" key="1">
    <source>
        <dbReference type="SAM" id="Phobius"/>
    </source>
</evidence>
<dbReference type="AlphaFoldDB" id="A0AAU7FEJ2"/>
<dbReference type="RefSeq" id="WP_348946308.1">
    <property type="nucleotide sequence ID" value="NZ_CP157355.1"/>
</dbReference>
<dbReference type="KEGG" id="cmav:ABHF33_07160"/>